<reference evidence="1 2" key="1">
    <citation type="submission" date="2021-05" db="EMBL/GenBank/DDBJ databases">
        <authorList>
            <person name="Zhang Z.D."/>
            <person name="Osman G."/>
        </authorList>
    </citation>
    <scope>NUCLEOTIDE SEQUENCE [LARGE SCALE GENOMIC DNA]</scope>
    <source>
        <strain evidence="1 2">KCTC 32217</strain>
    </source>
</reference>
<accession>A0AAP2G6H6</accession>
<dbReference type="Gene3D" id="2.60.120.10">
    <property type="entry name" value="Jelly Rolls"/>
    <property type="match status" value="1"/>
</dbReference>
<proteinExistence type="predicted"/>
<evidence type="ECO:0000313" key="2">
    <source>
        <dbReference type="Proteomes" id="UP001319104"/>
    </source>
</evidence>
<organism evidence="1 2">
    <name type="scientific">Litoribacter ruber</name>
    <dbReference type="NCBI Taxonomy" id="702568"/>
    <lineage>
        <taxon>Bacteria</taxon>
        <taxon>Pseudomonadati</taxon>
        <taxon>Bacteroidota</taxon>
        <taxon>Cytophagia</taxon>
        <taxon>Cytophagales</taxon>
        <taxon>Cyclobacteriaceae</taxon>
        <taxon>Litoribacter</taxon>
    </lineage>
</organism>
<dbReference type="EMBL" id="JAHCMY010000017">
    <property type="protein sequence ID" value="MBS9525713.1"/>
    <property type="molecule type" value="Genomic_DNA"/>
</dbReference>
<dbReference type="RefSeq" id="WP_213946570.1">
    <property type="nucleotide sequence ID" value="NZ_JAHCMY010000017.1"/>
</dbReference>
<keyword evidence="2" id="KW-1185">Reference proteome</keyword>
<comment type="caution">
    <text evidence="1">The sequence shown here is derived from an EMBL/GenBank/DDBJ whole genome shotgun (WGS) entry which is preliminary data.</text>
</comment>
<name>A0AAP2G6H6_9BACT</name>
<dbReference type="InterPro" id="IPR018490">
    <property type="entry name" value="cNMP-bd_dom_sf"/>
</dbReference>
<dbReference type="AlphaFoldDB" id="A0AAP2G6H6"/>
<dbReference type="Proteomes" id="UP001319104">
    <property type="component" value="Unassembled WGS sequence"/>
</dbReference>
<dbReference type="InterPro" id="IPR014710">
    <property type="entry name" value="RmlC-like_jellyroll"/>
</dbReference>
<dbReference type="SUPFAM" id="SSF51206">
    <property type="entry name" value="cAMP-binding domain-like"/>
    <property type="match status" value="1"/>
</dbReference>
<evidence type="ECO:0000313" key="1">
    <source>
        <dbReference type="EMBL" id="MBS9525713.1"/>
    </source>
</evidence>
<protein>
    <recommendedName>
        <fullName evidence="3">Crp/Fnr family transcriptional regulator</fullName>
    </recommendedName>
</protein>
<evidence type="ECO:0008006" key="3">
    <source>
        <dbReference type="Google" id="ProtNLM"/>
    </source>
</evidence>
<gene>
    <name evidence="1" type="ORF">KI659_16965</name>
</gene>
<sequence length="209" mass="24616">MTSIYHFLEFLRTEAGHKVTCLTGQYRGTLINSFETIQISSKSVIKHSNDIENYIRIIYKGYGAVYANNKLKRIYHPGEVIQDLASFKKQERSSLTIESRTKMTYGQMTYDQYQALTSTESIYLGFFSELHQYMRRIDRSWIEVLSVEEKNRYKFFLYQYPNLIQLLSVQEIADLLHIKYGSLKRYRQQLSATPSLPPHTPKLYSTLCF</sequence>